<gene>
    <name evidence="1" type="ORF">E1W43_14385</name>
    <name evidence="2" type="ORF">GYP27_15050</name>
</gene>
<dbReference type="Proteomes" id="UP000401273">
    <property type="component" value="Unassembled WGS sequence"/>
</dbReference>
<reference evidence="1 3" key="2">
    <citation type="submission" date="2019-03" db="EMBL/GenBank/DDBJ databases">
        <authorList>
            <person name="Ashton P.M."/>
            <person name="Dallman T."/>
            <person name="Nair S."/>
            <person name="De Pinna E."/>
            <person name="Peters T."/>
            <person name="Grant K."/>
        </authorList>
    </citation>
    <scope>NUCLEOTIDE SEQUENCE [LARGE SCALE GENOMIC DNA]</scope>
    <source>
        <strain evidence="1">RL15000271</strain>
    </source>
</reference>
<proteinExistence type="predicted"/>
<reference evidence="2" key="3">
    <citation type="submission" date="2020-01" db="EMBL/GenBank/DDBJ databases">
        <authorList>
            <consortium name="NCBI Pathogen Detection Project"/>
        </authorList>
    </citation>
    <scope>NUCLEOTIDE SEQUENCE</scope>
    <source>
        <strain evidence="2">CFIAFB20140010</strain>
    </source>
</reference>
<evidence type="ECO:0000313" key="1">
    <source>
        <dbReference type="EMBL" id="EAE2899126.1"/>
    </source>
</evidence>
<protein>
    <submittedName>
        <fullName evidence="2">Uncharacterized protein</fullName>
    </submittedName>
</protein>
<accession>A0A3T1QK26</accession>
<name>A0A3T1QK26_LISMN</name>
<dbReference type="AlphaFoldDB" id="A0A3T1QK26"/>
<comment type="caution">
    <text evidence="2">The sequence shown here is derived from an EMBL/GenBank/DDBJ whole genome shotgun (WGS) entry which is preliminary data.</text>
</comment>
<organism evidence="2">
    <name type="scientific">Listeria monocytogenes</name>
    <dbReference type="NCBI Taxonomy" id="1639"/>
    <lineage>
        <taxon>Bacteria</taxon>
        <taxon>Bacillati</taxon>
        <taxon>Bacillota</taxon>
        <taxon>Bacilli</taxon>
        <taxon>Bacillales</taxon>
        <taxon>Listeriaceae</taxon>
        <taxon>Listeria</taxon>
    </lineage>
</organism>
<evidence type="ECO:0000313" key="3">
    <source>
        <dbReference type="Proteomes" id="UP000401273"/>
    </source>
</evidence>
<dbReference type="EMBL" id="AAARLF010000013">
    <property type="protein sequence ID" value="EAE2899126.1"/>
    <property type="molecule type" value="Genomic_DNA"/>
</dbReference>
<sequence>MTLKIMTKSGRTIDIAEFVEISYYLNERRSISKENFSQLHLSDSTTFNFIGTNCASLKGAEIESIILIG</sequence>
<dbReference type="Proteomes" id="UP000840569">
    <property type="component" value="Unassembled WGS sequence"/>
</dbReference>
<dbReference type="RefSeq" id="WP_003747299.1">
    <property type="nucleotide sequence ID" value="NZ_CP020827.1"/>
</dbReference>
<dbReference type="EMBL" id="DAAHYZ010000015">
    <property type="protein sequence ID" value="HAB7723300.1"/>
    <property type="molecule type" value="Genomic_DNA"/>
</dbReference>
<evidence type="ECO:0000313" key="2">
    <source>
        <dbReference type="EMBL" id="HAB7723300.1"/>
    </source>
</evidence>
<reference evidence="2" key="1">
    <citation type="journal article" date="2018" name="Genome Biol.">
        <title>SKESA: strategic k-mer extension for scrupulous assemblies.</title>
        <authorList>
            <person name="Souvorov A."/>
            <person name="Agarwala R."/>
            <person name="Lipman D.J."/>
        </authorList>
    </citation>
    <scope>NUCLEOTIDE SEQUENCE [LARGE SCALE GENOMIC DNA]</scope>
    <source>
        <strain evidence="2">CFIAFB20140010</strain>
    </source>
</reference>